<evidence type="ECO:0000313" key="3">
    <source>
        <dbReference type="Proteomes" id="UP000472271"/>
    </source>
</evidence>
<dbReference type="InterPro" id="IPR000477">
    <property type="entry name" value="RT_dom"/>
</dbReference>
<sequence>TLPLTIDTILTIINTSLVTGYVPQSFKFAVIKPLLKKPTLDPDLLVSYRPISNLPFLSKVLERVVVKQLCQHLQDNSLFEHFQSGFRAHHSTETALVKVTNDLLLAADDGLVSILVLLDLSAAFDTIDHSILLQRLEWDIGIRGAALCWFKSYLSNRYQFVNVNQQSSTYSRVSCGVPQGSVLGPILFTLYMLPLGNIIRKHGIKFHCYADDTQLYLSIKPDQTRQVDKLSSCVRDIKTWMSANYLLLNPEKTEVIIIGPKNARDSLSDQIVTLDNVSVASSTTVRSGSNRTPRFLSFKPHINQACRTAFFHLRNIAKIRNILSKNDAEKLVHAFVTSRLDHCNSLLVACPK</sequence>
<dbReference type="Pfam" id="PF00078">
    <property type="entry name" value="RVT_1"/>
    <property type="match status" value="1"/>
</dbReference>
<name>A0A672Z748_9TELE</name>
<keyword evidence="3" id="KW-1185">Reference proteome</keyword>
<reference evidence="2" key="3">
    <citation type="submission" date="2025-09" db="UniProtKB">
        <authorList>
            <consortium name="Ensembl"/>
        </authorList>
    </citation>
    <scope>IDENTIFICATION</scope>
</reference>
<evidence type="ECO:0000259" key="1">
    <source>
        <dbReference type="PROSITE" id="PS50878"/>
    </source>
</evidence>
<dbReference type="Ensembl" id="ENSSORT00005013076.1">
    <property type="protein sequence ID" value="ENSSORP00005012679.1"/>
    <property type="gene ID" value="ENSSORG00005006632.1"/>
</dbReference>
<proteinExistence type="predicted"/>
<organism evidence="2 3">
    <name type="scientific">Sphaeramia orbicularis</name>
    <name type="common">orbiculate cardinalfish</name>
    <dbReference type="NCBI Taxonomy" id="375764"/>
    <lineage>
        <taxon>Eukaryota</taxon>
        <taxon>Metazoa</taxon>
        <taxon>Chordata</taxon>
        <taxon>Craniata</taxon>
        <taxon>Vertebrata</taxon>
        <taxon>Euteleostomi</taxon>
        <taxon>Actinopterygii</taxon>
        <taxon>Neopterygii</taxon>
        <taxon>Teleostei</taxon>
        <taxon>Neoteleostei</taxon>
        <taxon>Acanthomorphata</taxon>
        <taxon>Gobiaria</taxon>
        <taxon>Kurtiformes</taxon>
        <taxon>Apogonoidei</taxon>
        <taxon>Apogonidae</taxon>
        <taxon>Apogoninae</taxon>
        <taxon>Sphaeramia</taxon>
    </lineage>
</organism>
<reference evidence="2" key="2">
    <citation type="submission" date="2025-08" db="UniProtKB">
        <authorList>
            <consortium name="Ensembl"/>
        </authorList>
    </citation>
    <scope>IDENTIFICATION</scope>
</reference>
<dbReference type="InParanoid" id="A0A672Z748"/>
<dbReference type="Proteomes" id="UP000472271">
    <property type="component" value="Chromosome 9"/>
</dbReference>
<dbReference type="SUPFAM" id="SSF56672">
    <property type="entry name" value="DNA/RNA polymerases"/>
    <property type="match status" value="1"/>
</dbReference>
<evidence type="ECO:0000313" key="2">
    <source>
        <dbReference type="Ensembl" id="ENSSORP00005012679.1"/>
    </source>
</evidence>
<dbReference type="PROSITE" id="PS50878">
    <property type="entry name" value="RT_POL"/>
    <property type="match status" value="1"/>
</dbReference>
<accession>A0A672Z748</accession>
<dbReference type="InterPro" id="IPR043502">
    <property type="entry name" value="DNA/RNA_pol_sf"/>
</dbReference>
<dbReference type="CDD" id="cd01650">
    <property type="entry name" value="RT_nLTR_like"/>
    <property type="match status" value="1"/>
</dbReference>
<dbReference type="AlphaFoldDB" id="A0A672Z748"/>
<dbReference type="PANTHER" id="PTHR33332">
    <property type="entry name" value="REVERSE TRANSCRIPTASE DOMAIN-CONTAINING PROTEIN"/>
    <property type="match status" value="1"/>
</dbReference>
<protein>
    <recommendedName>
        <fullName evidence="1">Reverse transcriptase domain-containing protein</fullName>
    </recommendedName>
</protein>
<feature type="domain" description="Reverse transcriptase" evidence="1">
    <location>
        <begin position="15"/>
        <end position="279"/>
    </location>
</feature>
<reference evidence="2" key="1">
    <citation type="submission" date="2019-06" db="EMBL/GenBank/DDBJ databases">
        <authorList>
            <consortium name="Wellcome Sanger Institute Data Sharing"/>
        </authorList>
    </citation>
    <scope>NUCLEOTIDE SEQUENCE [LARGE SCALE GENOMIC DNA]</scope>
</reference>